<feature type="transmembrane region" description="Helical" evidence="1">
    <location>
        <begin position="350"/>
        <end position="369"/>
    </location>
</feature>
<protein>
    <recommendedName>
        <fullName evidence="4">Tetratricopeptide repeat-containing protein</fullName>
    </recommendedName>
</protein>
<dbReference type="RefSeq" id="WP_089791343.1">
    <property type="nucleotide sequence ID" value="NZ_FOIU01000001.1"/>
</dbReference>
<organism evidence="2 3">
    <name type="scientific">Chryseobacterium wanjuense</name>
    <dbReference type="NCBI Taxonomy" id="356305"/>
    <lineage>
        <taxon>Bacteria</taxon>
        <taxon>Pseudomonadati</taxon>
        <taxon>Bacteroidota</taxon>
        <taxon>Flavobacteriia</taxon>
        <taxon>Flavobacteriales</taxon>
        <taxon>Weeksellaceae</taxon>
        <taxon>Chryseobacterium group</taxon>
        <taxon>Chryseobacterium</taxon>
    </lineage>
</organism>
<dbReference type="STRING" id="356305.SAMN05421841_1476"/>
<evidence type="ECO:0008006" key="4">
    <source>
        <dbReference type="Google" id="ProtNLM"/>
    </source>
</evidence>
<keyword evidence="1" id="KW-0472">Membrane</keyword>
<dbReference type="Proteomes" id="UP000199469">
    <property type="component" value="Unassembled WGS sequence"/>
</dbReference>
<evidence type="ECO:0000313" key="2">
    <source>
        <dbReference type="EMBL" id="SEW18746.1"/>
    </source>
</evidence>
<accession>A0A1I0PW54</accession>
<dbReference type="OrthoDB" id="1274361at2"/>
<evidence type="ECO:0000256" key="1">
    <source>
        <dbReference type="SAM" id="Phobius"/>
    </source>
</evidence>
<dbReference type="SUPFAM" id="SSF48452">
    <property type="entry name" value="TPR-like"/>
    <property type="match status" value="1"/>
</dbReference>
<evidence type="ECO:0000313" key="3">
    <source>
        <dbReference type="Proteomes" id="UP000199469"/>
    </source>
</evidence>
<keyword evidence="1" id="KW-0812">Transmembrane</keyword>
<gene>
    <name evidence="2" type="ORF">SAMN05421841_1476</name>
</gene>
<keyword evidence="1" id="KW-1133">Transmembrane helix</keyword>
<dbReference type="Gene3D" id="1.25.40.10">
    <property type="entry name" value="Tetratricopeptide repeat domain"/>
    <property type="match status" value="1"/>
</dbReference>
<sequence>MGRFKILKTFSLFLVFFIFPMDGYAQDHRKEIDSISKLLLNNYAKGDQNPNLTLKHVTSLYYLSKEAKFYQGQVGAIFEEARIYYFNGHFDSALAKISEGIDLTKAKGDDTMLCRFLLVYQKVLLQLDHLSAATQILKEAERYNEKVTSKEDKLINDIYILSSQADLLILNKNPSDIEKIIQLKNQAYSKSLKISNSNYLKKATILYSLESLTASLAHFGKVAEARNFMAIIDQHLSTFPDDAFTIQSLIIKGMIESAAKNPEKAVGYYTQASIKAQKNNNTYKEYEIYAMISASYAEMKDFEKATSFSKKYKHLIDSIDIVKKKSGDVNFINKINQKVSSKKTVSDNNLYFIIFLVAAIILVILFFLYKIRWKKKNTEYPPSISDVSVDTPSEVKQNQENLQHNTSENVKELVVLAKEDINAFYIEFQKVYPDFYKTLAEKYPELNISDINFCTLMKMNFGIKEISQYNNSTIRAAEARRYRIIKKMELNNQNELYMILSNIN</sequence>
<reference evidence="3" key="1">
    <citation type="submission" date="2016-10" db="EMBL/GenBank/DDBJ databases">
        <authorList>
            <person name="Varghese N."/>
            <person name="Submissions S."/>
        </authorList>
    </citation>
    <scope>NUCLEOTIDE SEQUENCE [LARGE SCALE GENOMIC DNA]</scope>
    <source>
        <strain evidence="3">DSM 17724</strain>
    </source>
</reference>
<dbReference type="InterPro" id="IPR011990">
    <property type="entry name" value="TPR-like_helical_dom_sf"/>
</dbReference>
<dbReference type="AlphaFoldDB" id="A0A1I0PW54"/>
<dbReference type="EMBL" id="FOIU01000001">
    <property type="protein sequence ID" value="SEW18746.1"/>
    <property type="molecule type" value="Genomic_DNA"/>
</dbReference>
<name>A0A1I0PW54_9FLAO</name>
<keyword evidence="3" id="KW-1185">Reference proteome</keyword>
<proteinExistence type="predicted"/>